<dbReference type="GO" id="GO:0006313">
    <property type="term" value="P:DNA transposition"/>
    <property type="evidence" value="ECO:0007669"/>
    <property type="project" value="InterPro"/>
</dbReference>
<dbReference type="PANTHER" id="PTHR30007">
    <property type="entry name" value="PHP DOMAIN PROTEIN"/>
    <property type="match status" value="1"/>
</dbReference>
<evidence type="ECO:0000259" key="1">
    <source>
        <dbReference type="Pfam" id="PF01609"/>
    </source>
</evidence>
<organism evidence="3 4">
    <name type="scientific">Methylobacter tundripaludum</name>
    <dbReference type="NCBI Taxonomy" id="173365"/>
    <lineage>
        <taxon>Bacteria</taxon>
        <taxon>Pseudomonadati</taxon>
        <taxon>Pseudomonadota</taxon>
        <taxon>Gammaproteobacteria</taxon>
        <taxon>Methylococcales</taxon>
        <taxon>Methylococcaceae</taxon>
        <taxon>Methylobacter</taxon>
    </lineage>
</organism>
<feature type="domain" description="Transposase IS4-like" evidence="1">
    <location>
        <begin position="92"/>
        <end position="236"/>
    </location>
</feature>
<dbReference type="InterPro" id="IPR025161">
    <property type="entry name" value="IS402-like_dom"/>
</dbReference>
<evidence type="ECO:0000313" key="3">
    <source>
        <dbReference type="EMBL" id="PPK74685.1"/>
    </source>
</evidence>
<protein>
    <submittedName>
        <fullName evidence="3">Transposase</fullName>
    </submittedName>
</protein>
<name>A0A2S6HB21_9GAMM</name>
<feature type="domain" description="Insertion element IS402-like" evidence="2">
    <location>
        <begin position="6"/>
        <end position="79"/>
    </location>
</feature>
<dbReference type="GO" id="GO:0004803">
    <property type="term" value="F:transposase activity"/>
    <property type="evidence" value="ECO:0007669"/>
    <property type="project" value="InterPro"/>
</dbReference>
<dbReference type="GO" id="GO:0003677">
    <property type="term" value="F:DNA binding"/>
    <property type="evidence" value="ECO:0007669"/>
    <property type="project" value="InterPro"/>
</dbReference>
<reference evidence="3 4" key="1">
    <citation type="submission" date="2018-02" db="EMBL/GenBank/DDBJ databases">
        <title>Subsurface microbial communities from deep shales in Ohio and West Virginia, USA.</title>
        <authorList>
            <person name="Wrighton K."/>
        </authorList>
    </citation>
    <scope>NUCLEOTIDE SEQUENCE [LARGE SCALE GENOMIC DNA]</scope>
    <source>
        <strain evidence="3 4">OWC-DMM</strain>
    </source>
</reference>
<gene>
    <name evidence="3" type="ORF">B0F87_108160</name>
</gene>
<dbReference type="RefSeq" id="WP_104429724.1">
    <property type="nucleotide sequence ID" value="NZ_PTIZ01000008.1"/>
</dbReference>
<dbReference type="NCBIfam" id="NF033580">
    <property type="entry name" value="transpos_IS5_3"/>
    <property type="match status" value="1"/>
</dbReference>
<accession>A0A2S6HB21</accession>
<comment type="caution">
    <text evidence="3">The sequence shown here is derived from an EMBL/GenBank/DDBJ whole genome shotgun (WGS) entry which is preliminary data.</text>
</comment>
<dbReference type="Pfam" id="PF01609">
    <property type="entry name" value="DDE_Tnp_1"/>
    <property type="match status" value="1"/>
</dbReference>
<dbReference type="EMBL" id="PTIZ01000008">
    <property type="protein sequence ID" value="PPK74685.1"/>
    <property type="molecule type" value="Genomic_DNA"/>
</dbReference>
<sequence length="251" mass="28432">MNRINLSDEEWIRILANLKKLTGIHVGQPDTCRQFISACLWILRSGSQWRVLPSTHGKWNSIFKRFSRWCANGAWENLFGHFSKMSDLQDVSMDGSVIRAHACAAGAANSTADNEALGRSKGGFGCKIHALCDGLGMPIKYILTGGQAAECKQAIPLLENVSASAVLADKAYDTNELREWLECRGIKAVIPPKSNRKEEIECDYWHYKERHTVECMFGKLKHYRRIATRYEKKAINYMGMLSFSSVLLWLR</sequence>
<evidence type="ECO:0000259" key="2">
    <source>
        <dbReference type="Pfam" id="PF13340"/>
    </source>
</evidence>
<dbReference type="Proteomes" id="UP000240010">
    <property type="component" value="Unassembled WGS sequence"/>
</dbReference>
<proteinExistence type="predicted"/>
<dbReference type="InterPro" id="IPR002559">
    <property type="entry name" value="Transposase_11"/>
</dbReference>
<dbReference type="AlphaFoldDB" id="A0A2S6HB21"/>
<evidence type="ECO:0000313" key="4">
    <source>
        <dbReference type="Proteomes" id="UP000240010"/>
    </source>
</evidence>
<dbReference type="PANTHER" id="PTHR30007:SF1">
    <property type="entry name" value="BLR1914 PROTEIN"/>
    <property type="match status" value="1"/>
</dbReference>
<dbReference type="Pfam" id="PF13340">
    <property type="entry name" value="DUF4096"/>
    <property type="match status" value="1"/>
</dbReference>